<evidence type="ECO:0000313" key="2">
    <source>
        <dbReference type="Proteomes" id="UP000003250"/>
    </source>
</evidence>
<accession>H0I174</accession>
<name>H0I174_9HYPH</name>
<dbReference type="AlphaFoldDB" id="H0I174"/>
<reference evidence="1 2" key="1">
    <citation type="journal article" date="2012" name="J. Bacteriol.">
        <title>Draft Genome Sequence of Mesorhizobium alhagi CCNWXJ12-2T, a Novel Salt-Resistant Species Isolated from the Desert of Northwestern China.</title>
        <authorList>
            <person name="Zhou M."/>
            <person name="Chen W."/>
            <person name="Chen H."/>
            <person name="Wei G."/>
        </authorList>
    </citation>
    <scope>NUCLEOTIDE SEQUENCE [LARGE SCALE GENOMIC DNA]</scope>
    <source>
        <strain evidence="1 2">CCNWXJ12-2</strain>
    </source>
</reference>
<gene>
    <name evidence="1" type="ORF">MAXJ12_31057</name>
</gene>
<sequence>MDLAAAEMKQFGRLDDAQPTLTDLLDGFKPMQLFLRQGDQTRHDGSAKPGR</sequence>
<keyword evidence="2" id="KW-1185">Reference proteome</keyword>
<organism evidence="1 2">
    <name type="scientific">Mesorhizobium alhagi CCNWXJ12-2</name>
    <dbReference type="NCBI Taxonomy" id="1107882"/>
    <lineage>
        <taxon>Bacteria</taxon>
        <taxon>Pseudomonadati</taxon>
        <taxon>Pseudomonadota</taxon>
        <taxon>Alphaproteobacteria</taxon>
        <taxon>Hyphomicrobiales</taxon>
        <taxon>Phyllobacteriaceae</taxon>
        <taxon>Allomesorhizobium</taxon>
    </lineage>
</organism>
<protein>
    <submittedName>
        <fullName evidence="1">Uncharacterized protein</fullName>
    </submittedName>
</protein>
<evidence type="ECO:0000313" key="1">
    <source>
        <dbReference type="EMBL" id="EHK53236.1"/>
    </source>
</evidence>
<dbReference type="EMBL" id="AHAM01000278">
    <property type="protein sequence ID" value="EHK53236.1"/>
    <property type="molecule type" value="Genomic_DNA"/>
</dbReference>
<proteinExistence type="predicted"/>
<dbReference type="Proteomes" id="UP000003250">
    <property type="component" value="Unassembled WGS sequence"/>
</dbReference>